<gene>
    <name evidence="5" type="ORF">SAMN05660206_102389</name>
</gene>
<keyword evidence="2" id="KW-0238">DNA-binding</keyword>
<dbReference type="InterPro" id="IPR011010">
    <property type="entry name" value="DNA_brk_join_enz"/>
</dbReference>
<evidence type="ECO:0000313" key="6">
    <source>
        <dbReference type="Proteomes" id="UP000198785"/>
    </source>
</evidence>
<dbReference type="STRING" id="683125.SAMN05660206_102389"/>
<evidence type="ECO:0000313" key="5">
    <source>
        <dbReference type="EMBL" id="SFS52972.1"/>
    </source>
</evidence>
<proteinExistence type="inferred from homology"/>
<sequence length="464" mass="53784">MEQAKRSTFKLLFYLKKNEPKKNGAVAIMGRITIDGPPASFSTKLEIHPDNWDLKYGRALGRSNQAVTLNGKLDKIRTRIDKIYEDMMKDEGFATADKVKLTFLGVGVMDDAILKVFKQENKDFEKMVAKGERSASTYAKYKKVYEHLAEFIKLRYHREDMAFRELKSDFIREFDFFLRIDKECTHNTVWVYTMPVIALAKLAVKCKLIRDNPFEDYEISMEETDRSYLLKKDVETLMLLKPSKSRYELVKDLFIFSCFTGLSYIDIKKLKWSNIQSFFDGHQWIISRRKKSDVASNVRLMEIPKRIIEKYRGVTRNDLIFPVPSNSTCNVHVRKLTKEAGIVTEQKISFHTARHTFATMFLTEGVPLESLSKMMGHKHITTTQIYAKITSQKISKDMDLVSPKFAAMENAFVAMQAEAATQEETVTNIKVIVDEQEFEYKFFDVKSLRVVVRTDGVHETARGY</sequence>
<dbReference type="InterPro" id="IPR002104">
    <property type="entry name" value="Integrase_catalytic"/>
</dbReference>
<dbReference type="Proteomes" id="UP000198785">
    <property type="component" value="Unassembled WGS sequence"/>
</dbReference>
<evidence type="ECO:0000256" key="1">
    <source>
        <dbReference type="ARBA" id="ARBA00008857"/>
    </source>
</evidence>
<dbReference type="Gene3D" id="1.10.150.130">
    <property type="match status" value="1"/>
</dbReference>
<keyword evidence="3" id="KW-0233">DNA recombination</keyword>
<dbReference type="GO" id="GO:0003677">
    <property type="term" value="F:DNA binding"/>
    <property type="evidence" value="ECO:0007669"/>
    <property type="project" value="UniProtKB-KW"/>
</dbReference>
<dbReference type="GO" id="GO:0006310">
    <property type="term" value="P:DNA recombination"/>
    <property type="evidence" value="ECO:0007669"/>
    <property type="project" value="UniProtKB-KW"/>
</dbReference>
<dbReference type="Pfam" id="PF17293">
    <property type="entry name" value="Arm-DNA-bind_5"/>
    <property type="match status" value="1"/>
</dbReference>
<evidence type="ECO:0000259" key="4">
    <source>
        <dbReference type="PROSITE" id="PS51898"/>
    </source>
</evidence>
<dbReference type="RefSeq" id="WP_093363915.1">
    <property type="nucleotide sequence ID" value="NZ_FOZZ01000002.1"/>
</dbReference>
<dbReference type="PANTHER" id="PTHR30349">
    <property type="entry name" value="PHAGE INTEGRASE-RELATED"/>
    <property type="match status" value="1"/>
</dbReference>
<feature type="domain" description="Tyr recombinase" evidence="4">
    <location>
        <begin position="224"/>
        <end position="399"/>
    </location>
</feature>
<dbReference type="CDD" id="cd01185">
    <property type="entry name" value="INTN1_C_like"/>
    <property type="match status" value="1"/>
</dbReference>
<dbReference type="Gene3D" id="1.10.443.10">
    <property type="entry name" value="Intergrase catalytic core"/>
    <property type="match status" value="1"/>
</dbReference>
<dbReference type="InterPro" id="IPR010998">
    <property type="entry name" value="Integrase_recombinase_N"/>
</dbReference>
<dbReference type="InterPro" id="IPR013762">
    <property type="entry name" value="Integrase-like_cat_sf"/>
</dbReference>
<dbReference type="InterPro" id="IPR050090">
    <property type="entry name" value="Tyrosine_recombinase_XerCD"/>
</dbReference>
<organism evidence="5 6">
    <name type="scientific">Sphingobacterium wenxiniae</name>
    <dbReference type="NCBI Taxonomy" id="683125"/>
    <lineage>
        <taxon>Bacteria</taxon>
        <taxon>Pseudomonadati</taxon>
        <taxon>Bacteroidota</taxon>
        <taxon>Sphingobacteriia</taxon>
        <taxon>Sphingobacteriales</taxon>
        <taxon>Sphingobacteriaceae</taxon>
        <taxon>Sphingobacterium</taxon>
    </lineage>
</organism>
<dbReference type="GO" id="GO:0015074">
    <property type="term" value="P:DNA integration"/>
    <property type="evidence" value="ECO:0007669"/>
    <property type="project" value="InterPro"/>
</dbReference>
<accession>A0A1I6QKU5</accession>
<comment type="similarity">
    <text evidence="1">Belongs to the 'phage' integrase family.</text>
</comment>
<dbReference type="InterPro" id="IPR035386">
    <property type="entry name" value="Arm-DNA-bind_5"/>
</dbReference>
<dbReference type="PANTHER" id="PTHR30349:SF64">
    <property type="entry name" value="PROPHAGE INTEGRASE INTD-RELATED"/>
    <property type="match status" value="1"/>
</dbReference>
<evidence type="ECO:0000256" key="2">
    <source>
        <dbReference type="ARBA" id="ARBA00023125"/>
    </source>
</evidence>
<dbReference type="PROSITE" id="PS51898">
    <property type="entry name" value="TYR_RECOMBINASE"/>
    <property type="match status" value="1"/>
</dbReference>
<reference evidence="5 6" key="1">
    <citation type="submission" date="2016-10" db="EMBL/GenBank/DDBJ databases">
        <authorList>
            <person name="de Groot N.N."/>
        </authorList>
    </citation>
    <scope>NUCLEOTIDE SEQUENCE [LARGE SCALE GENOMIC DNA]</scope>
    <source>
        <strain evidence="5 6">DSM 22789</strain>
    </source>
</reference>
<dbReference type="Pfam" id="PF00589">
    <property type="entry name" value="Phage_integrase"/>
    <property type="match status" value="1"/>
</dbReference>
<protein>
    <submittedName>
        <fullName evidence="5">Phage integrase family protein</fullName>
    </submittedName>
</protein>
<keyword evidence="6" id="KW-1185">Reference proteome</keyword>
<dbReference type="Pfam" id="PF13102">
    <property type="entry name" value="Phage_int_SAM_5"/>
    <property type="match status" value="1"/>
</dbReference>
<dbReference type="AlphaFoldDB" id="A0A1I6QKU5"/>
<evidence type="ECO:0000256" key="3">
    <source>
        <dbReference type="ARBA" id="ARBA00023172"/>
    </source>
</evidence>
<name>A0A1I6QKU5_9SPHI</name>
<dbReference type="SUPFAM" id="SSF56349">
    <property type="entry name" value="DNA breaking-rejoining enzymes"/>
    <property type="match status" value="1"/>
</dbReference>
<dbReference type="OrthoDB" id="892893at2"/>
<dbReference type="InterPro" id="IPR025269">
    <property type="entry name" value="SAM-like_dom"/>
</dbReference>
<dbReference type="EMBL" id="FOZZ01000002">
    <property type="protein sequence ID" value="SFS52972.1"/>
    <property type="molecule type" value="Genomic_DNA"/>
</dbReference>